<dbReference type="AlphaFoldDB" id="F4X1J7"/>
<feature type="region of interest" description="Disordered" evidence="1">
    <location>
        <begin position="256"/>
        <end position="284"/>
    </location>
</feature>
<dbReference type="InParanoid" id="F4X1J7"/>
<feature type="region of interest" description="Disordered" evidence="1">
    <location>
        <begin position="1"/>
        <end position="23"/>
    </location>
</feature>
<sequence>MSDGDEKEEEREGQKEGTDVPVSLEQKSIEDRFSITNRSRGTLKRILLLVLKYFELNNCKITHSPSSPTSFYSRCLTHRIMQSSTIGNVENYYVMDGHVEFTLSRMEIRNGKQWISFRRRSTNSFGLTVRHHHESLRKYYTGWPKIAAHLETIFDRLKDHEIVDDVESGQPEYAKEYISRFWTFIVWESFLILSHTLYVHEEFNGKIRCNWYSPIKHLERERKGEGERCAFLSEFPVVIYQTGKIVSDGWTAARNFSSKSREEEEEEDAEEEEEDEAEQEKTEEGECFGIASRGHAPRVHVCPRWAGAIECQTDRTVRKSPVGAVSRGFLTESSRTRAAGNSIRCPCTTGTIGLSHATTRGQRAPSCGAFDVSHTGTLGTLPTRQADVTARGNARGVSSKPEEPCL</sequence>
<evidence type="ECO:0000256" key="1">
    <source>
        <dbReference type="SAM" id="MobiDB-lite"/>
    </source>
</evidence>
<name>F4X1J7_ACREC</name>
<keyword evidence="3" id="KW-1185">Reference proteome</keyword>
<protein>
    <submittedName>
        <fullName evidence="2">Uncharacterized protein</fullName>
    </submittedName>
</protein>
<accession>F4X1J7</accession>
<proteinExistence type="predicted"/>
<gene>
    <name evidence="2" type="ORF">G5I_12158</name>
</gene>
<feature type="region of interest" description="Disordered" evidence="1">
    <location>
        <begin position="378"/>
        <end position="406"/>
    </location>
</feature>
<dbReference type="EMBL" id="GL888531">
    <property type="protein sequence ID" value="EGI59655.1"/>
    <property type="molecule type" value="Genomic_DNA"/>
</dbReference>
<dbReference type="Proteomes" id="UP000007755">
    <property type="component" value="Unassembled WGS sequence"/>
</dbReference>
<organism evidence="3">
    <name type="scientific">Acromyrmex echinatior</name>
    <name type="common">Panamanian leafcutter ant</name>
    <name type="synonym">Acromyrmex octospinosus echinatior</name>
    <dbReference type="NCBI Taxonomy" id="103372"/>
    <lineage>
        <taxon>Eukaryota</taxon>
        <taxon>Metazoa</taxon>
        <taxon>Ecdysozoa</taxon>
        <taxon>Arthropoda</taxon>
        <taxon>Hexapoda</taxon>
        <taxon>Insecta</taxon>
        <taxon>Pterygota</taxon>
        <taxon>Neoptera</taxon>
        <taxon>Endopterygota</taxon>
        <taxon>Hymenoptera</taxon>
        <taxon>Apocrita</taxon>
        <taxon>Aculeata</taxon>
        <taxon>Formicoidea</taxon>
        <taxon>Formicidae</taxon>
        <taxon>Myrmicinae</taxon>
        <taxon>Acromyrmex</taxon>
    </lineage>
</organism>
<reference evidence="2" key="1">
    <citation type="submission" date="2011-02" db="EMBL/GenBank/DDBJ databases">
        <title>The genome of the leaf-cutting ant Acromyrmex echinatior suggests key adaptations to social evolution and fungus farming.</title>
        <authorList>
            <person name="Nygaard S."/>
            <person name="Zhang G."/>
        </authorList>
    </citation>
    <scope>NUCLEOTIDE SEQUENCE</scope>
</reference>
<evidence type="ECO:0000313" key="2">
    <source>
        <dbReference type="EMBL" id="EGI59655.1"/>
    </source>
</evidence>
<evidence type="ECO:0000313" key="3">
    <source>
        <dbReference type="Proteomes" id="UP000007755"/>
    </source>
</evidence>
<feature type="compositionally biased region" description="Acidic residues" evidence="1">
    <location>
        <begin position="263"/>
        <end position="278"/>
    </location>
</feature>